<evidence type="ECO:0000313" key="13">
    <source>
        <dbReference type="EMBL" id="EFJ32222.1"/>
    </source>
</evidence>
<dbReference type="GO" id="GO:0005737">
    <property type="term" value="C:cytoplasm"/>
    <property type="evidence" value="ECO:0007669"/>
    <property type="project" value="UniProtKB-SubCell"/>
</dbReference>
<dbReference type="Pfam" id="PF00583">
    <property type="entry name" value="Acetyltransf_1"/>
    <property type="match status" value="1"/>
</dbReference>
<dbReference type="STRING" id="88036.D8R5W4"/>
<dbReference type="Proteomes" id="UP000001514">
    <property type="component" value="Unassembled WGS sequence"/>
</dbReference>
<dbReference type="HOGENOM" id="CLU_051699_3_0_1"/>
<evidence type="ECO:0000256" key="3">
    <source>
        <dbReference type="ARBA" id="ARBA00008870"/>
    </source>
</evidence>
<keyword evidence="9" id="KW-0012">Acyltransferase</keyword>
<dbReference type="SUPFAM" id="SSF55729">
    <property type="entry name" value="Acyl-CoA N-acyltransferases (Nat)"/>
    <property type="match status" value="1"/>
</dbReference>
<dbReference type="AlphaFoldDB" id="D8R5W4"/>
<evidence type="ECO:0000259" key="12">
    <source>
        <dbReference type="Pfam" id="PF00583"/>
    </source>
</evidence>
<dbReference type="InterPro" id="IPR039949">
    <property type="entry name" value="NAA40"/>
</dbReference>
<evidence type="ECO:0000256" key="10">
    <source>
        <dbReference type="ARBA" id="ARBA00047821"/>
    </source>
</evidence>
<evidence type="ECO:0000256" key="6">
    <source>
        <dbReference type="ARBA" id="ARBA00022490"/>
    </source>
</evidence>
<evidence type="ECO:0000256" key="8">
    <source>
        <dbReference type="ARBA" id="ARBA00023242"/>
    </source>
</evidence>
<dbReference type="eggNOG" id="KOG2488">
    <property type="taxonomic scope" value="Eukaryota"/>
</dbReference>
<dbReference type="Gene3D" id="3.40.630.30">
    <property type="match status" value="1"/>
</dbReference>
<comment type="subcellular location">
    <subcellularLocation>
        <location evidence="2">Cytoplasm</location>
    </subcellularLocation>
    <subcellularLocation>
        <location evidence="1">Nucleus</location>
    </subcellularLocation>
</comment>
<comment type="similarity">
    <text evidence="3">Belongs to the acetyltransferase family. NAA40 subfamily.</text>
</comment>
<organism evidence="14">
    <name type="scientific">Selaginella moellendorffii</name>
    <name type="common">Spikemoss</name>
    <dbReference type="NCBI Taxonomy" id="88036"/>
    <lineage>
        <taxon>Eukaryota</taxon>
        <taxon>Viridiplantae</taxon>
        <taxon>Streptophyta</taxon>
        <taxon>Embryophyta</taxon>
        <taxon>Tracheophyta</taxon>
        <taxon>Lycopodiopsida</taxon>
        <taxon>Selaginellales</taxon>
        <taxon>Selaginellaceae</taxon>
        <taxon>Selaginella</taxon>
    </lineage>
</organism>
<feature type="domain" description="N-acetyltransferase" evidence="12">
    <location>
        <begin position="88"/>
        <end position="184"/>
    </location>
</feature>
<dbReference type="GO" id="GO:1990189">
    <property type="term" value="F:protein N-terminal-serine acetyltransferase activity"/>
    <property type="evidence" value="ECO:0000318"/>
    <property type="project" value="GO_Central"/>
</dbReference>
<dbReference type="InterPro" id="IPR016181">
    <property type="entry name" value="Acyl_CoA_acyltransferase"/>
</dbReference>
<evidence type="ECO:0000256" key="5">
    <source>
        <dbReference type="ARBA" id="ARBA00015043"/>
    </source>
</evidence>
<dbReference type="GO" id="GO:0010485">
    <property type="term" value="F:histone H4 acetyltransferase activity"/>
    <property type="evidence" value="ECO:0000318"/>
    <property type="project" value="GO_Central"/>
</dbReference>
<dbReference type="PANTHER" id="PTHR20531:SF1">
    <property type="entry name" value="N-ALPHA-ACETYLTRANSFERASE 40"/>
    <property type="match status" value="1"/>
</dbReference>
<dbReference type="InterPro" id="IPR000182">
    <property type="entry name" value="GNAT_dom"/>
</dbReference>
<dbReference type="EC" id="2.3.1.257" evidence="4"/>
<dbReference type="PANTHER" id="PTHR20531">
    <property type="entry name" value="N-ALPHA-ACETYLTRANSFERASE 40"/>
    <property type="match status" value="1"/>
</dbReference>
<feature type="non-terminal residue" evidence="13">
    <location>
        <position position="1"/>
    </location>
</feature>
<evidence type="ECO:0000256" key="1">
    <source>
        <dbReference type="ARBA" id="ARBA00004123"/>
    </source>
</evidence>
<evidence type="ECO:0000256" key="2">
    <source>
        <dbReference type="ARBA" id="ARBA00004496"/>
    </source>
</evidence>
<name>D8R5W4_SELML</name>
<proteinExistence type="inferred from homology"/>
<keyword evidence="14" id="KW-1185">Reference proteome</keyword>
<dbReference type="InParanoid" id="D8R5W4"/>
<evidence type="ECO:0000256" key="9">
    <source>
        <dbReference type="ARBA" id="ARBA00023315"/>
    </source>
</evidence>
<dbReference type="FunCoup" id="D8R5W4">
    <property type="interactions" value="3450"/>
</dbReference>
<accession>D8R5W4</accession>
<dbReference type="EMBL" id="GL377572">
    <property type="protein sequence ID" value="EFJ32222.1"/>
    <property type="molecule type" value="Genomic_DNA"/>
</dbReference>
<evidence type="ECO:0000256" key="11">
    <source>
        <dbReference type="ARBA" id="ARBA00049524"/>
    </source>
</evidence>
<protein>
    <recommendedName>
        <fullName evidence="5">N-alpha-acetyltransferase 40</fullName>
        <ecNumber evidence="4">2.3.1.257</ecNumber>
    </recommendedName>
</protein>
<comment type="catalytic activity">
    <reaction evidence="11">
        <text>N-terminal L-seryl-[histone H4] + acetyl-CoA = N-terminal N(alpha)-acetyl-L-seryl-[histone H4] + CoA + H(+)</text>
        <dbReference type="Rhea" id="RHEA:50596"/>
        <dbReference type="Rhea" id="RHEA-COMP:12740"/>
        <dbReference type="Rhea" id="RHEA-COMP:12743"/>
        <dbReference type="ChEBI" id="CHEBI:15378"/>
        <dbReference type="ChEBI" id="CHEBI:57287"/>
        <dbReference type="ChEBI" id="CHEBI:57288"/>
        <dbReference type="ChEBI" id="CHEBI:64738"/>
        <dbReference type="ChEBI" id="CHEBI:83690"/>
        <dbReference type="EC" id="2.3.1.257"/>
    </reaction>
</comment>
<gene>
    <name evidence="13" type="ORF">SELMODRAFT_86274</name>
</gene>
<dbReference type="Gramene" id="EFJ32222">
    <property type="protein sequence ID" value="EFJ32222"/>
    <property type="gene ID" value="SELMODRAFT_86274"/>
</dbReference>
<comment type="catalytic activity">
    <reaction evidence="10">
        <text>N-terminal L-seryl-[histone H2A] + acetyl-CoA = N-terminal N(alpha)-acetyl-L-seryl-[histone H2A] + CoA + H(+)</text>
        <dbReference type="Rhea" id="RHEA:50600"/>
        <dbReference type="Rhea" id="RHEA-COMP:12742"/>
        <dbReference type="Rhea" id="RHEA-COMP:12744"/>
        <dbReference type="ChEBI" id="CHEBI:15378"/>
        <dbReference type="ChEBI" id="CHEBI:57287"/>
        <dbReference type="ChEBI" id="CHEBI:57288"/>
        <dbReference type="ChEBI" id="CHEBI:64738"/>
        <dbReference type="ChEBI" id="CHEBI:83690"/>
        <dbReference type="EC" id="2.3.1.257"/>
    </reaction>
</comment>
<evidence type="ECO:0000256" key="7">
    <source>
        <dbReference type="ARBA" id="ARBA00022679"/>
    </source>
</evidence>
<keyword evidence="7" id="KW-0808">Transferase</keyword>
<reference evidence="13 14" key="1">
    <citation type="journal article" date="2011" name="Science">
        <title>The Selaginella genome identifies genetic changes associated with the evolution of vascular plants.</title>
        <authorList>
            <person name="Banks J.A."/>
            <person name="Nishiyama T."/>
            <person name="Hasebe M."/>
            <person name="Bowman J.L."/>
            <person name="Gribskov M."/>
            <person name="dePamphilis C."/>
            <person name="Albert V.A."/>
            <person name="Aono N."/>
            <person name="Aoyama T."/>
            <person name="Ambrose B.A."/>
            <person name="Ashton N.W."/>
            <person name="Axtell M.J."/>
            <person name="Barker E."/>
            <person name="Barker M.S."/>
            <person name="Bennetzen J.L."/>
            <person name="Bonawitz N.D."/>
            <person name="Chapple C."/>
            <person name="Cheng C."/>
            <person name="Correa L.G."/>
            <person name="Dacre M."/>
            <person name="DeBarry J."/>
            <person name="Dreyer I."/>
            <person name="Elias M."/>
            <person name="Engstrom E.M."/>
            <person name="Estelle M."/>
            <person name="Feng L."/>
            <person name="Finet C."/>
            <person name="Floyd S.K."/>
            <person name="Frommer W.B."/>
            <person name="Fujita T."/>
            <person name="Gramzow L."/>
            <person name="Gutensohn M."/>
            <person name="Harholt J."/>
            <person name="Hattori M."/>
            <person name="Heyl A."/>
            <person name="Hirai T."/>
            <person name="Hiwatashi Y."/>
            <person name="Ishikawa M."/>
            <person name="Iwata M."/>
            <person name="Karol K.G."/>
            <person name="Koehler B."/>
            <person name="Kolukisaoglu U."/>
            <person name="Kubo M."/>
            <person name="Kurata T."/>
            <person name="Lalonde S."/>
            <person name="Li K."/>
            <person name="Li Y."/>
            <person name="Litt A."/>
            <person name="Lyons E."/>
            <person name="Manning G."/>
            <person name="Maruyama T."/>
            <person name="Michael T.P."/>
            <person name="Mikami K."/>
            <person name="Miyazaki S."/>
            <person name="Morinaga S."/>
            <person name="Murata T."/>
            <person name="Mueller-Roeber B."/>
            <person name="Nelson D.R."/>
            <person name="Obara M."/>
            <person name="Oguri Y."/>
            <person name="Olmstead R.G."/>
            <person name="Onodera N."/>
            <person name="Petersen B.L."/>
            <person name="Pils B."/>
            <person name="Prigge M."/>
            <person name="Rensing S.A."/>
            <person name="Riano-Pachon D.M."/>
            <person name="Roberts A.W."/>
            <person name="Sato Y."/>
            <person name="Scheller H.V."/>
            <person name="Schulz B."/>
            <person name="Schulz C."/>
            <person name="Shakirov E.V."/>
            <person name="Shibagaki N."/>
            <person name="Shinohara N."/>
            <person name="Shippen D.E."/>
            <person name="Soerensen I."/>
            <person name="Sotooka R."/>
            <person name="Sugimoto N."/>
            <person name="Sugita M."/>
            <person name="Sumikawa N."/>
            <person name="Tanurdzic M."/>
            <person name="Theissen G."/>
            <person name="Ulvskov P."/>
            <person name="Wakazuki S."/>
            <person name="Weng J.K."/>
            <person name="Willats W.W."/>
            <person name="Wipf D."/>
            <person name="Wolf P.G."/>
            <person name="Yang L."/>
            <person name="Zimmer A.D."/>
            <person name="Zhu Q."/>
            <person name="Mitros T."/>
            <person name="Hellsten U."/>
            <person name="Loque D."/>
            <person name="Otillar R."/>
            <person name="Salamov A."/>
            <person name="Schmutz J."/>
            <person name="Shapiro H."/>
            <person name="Lindquist E."/>
            <person name="Lucas S."/>
            <person name="Rokhsar D."/>
            <person name="Grigoriev I.V."/>
        </authorList>
    </citation>
    <scope>NUCLEOTIDE SEQUENCE [LARGE SCALE GENOMIC DNA]</scope>
</reference>
<evidence type="ECO:0000256" key="4">
    <source>
        <dbReference type="ARBA" id="ARBA00012950"/>
    </source>
</evidence>
<keyword evidence="8" id="KW-0539">Nucleus</keyword>
<dbReference type="KEGG" id="smo:SELMODRAFT_86274"/>
<evidence type="ECO:0000313" key="14">
    <source>
        <dbReference type="Proteomes" id="UP000001514"/>
    </source>
</evidence>
<dbReference type="OMA" id="QMSAIVL"/>
<dbReference type="GO" id="GO:0043998">
    <property type="term" value="F:histone H2A acetyltransferase activity"/>
    <property type="evidence" value="ECO:0000318"/>
    <property type="project" value="GO_Central"/>
</dbReference>
<sequence>LDRKKAIDEVIRMAYAKEDHLSEFPAFLTYQRSGLNLIMQPQSGETLPAPLKRYIQALLKENMEGPYGSEWPAEEKVKKREMVASEARYIIVRQLVEDPGKHDGLWRDGGDPVVSFVQFRFLIDEEIPVLYVYELQLEKCVQKKGLGKFLMQLLELVARKNNMKAVLLTVQKRNLAAMAFYSKLKYVVSSISPSRVDPLVVLKNYEILCKTFDPEAKAKLEVRKIKLDRSIESAAL</sequence>
<keyword evidence="6" id="KW-0963">Cytoplasm</keyword>
<dbReference type="GO" id="GO:0005634">
    <property type="term" value="C:nucleus"/>
    <property type="evidence" value="ECO:0000318"/>
    <property type="project" value="GO_Central"/>
</dbReference>